<dbReference type="Gene3D" id="3.40.50.12710">
    <property type="match status" value="1"/>
</dbReference>
<dbReference type="RefSeq" id="WP_377854094.1">
    <property type="nucleotide sequence ID" value="NZ_JBHLZU010000018.1"/>
</dbReference>
<protein>
    <submittedName>
        <fullName evidence="3">SAM-dependent methyltransferase</fullName>
        <ecNumber evidence="3">2.1.1.-</ecNumber>
    </submittedName>
</protein>
<sequence>MRDWRRAWQAALYSPRGFFARGERPSAHFRTSPLVGPELAEALLELLDRVDFALDRPAEVDFVDVGAGGGELAVSVHDLAPAALRRRLCVTAVEVTPPAVPAGVRVRTDLPSDVVGLLVGHEWLDSIPCQVVEVHNGQIREVHVDDHGTESLGPPVTGAELDWLNRWWPWPVRAEVGLSRDTAWADAVRRVRAGAALAVDYGHVLADRAAGRHREGTLTGYLAGRQVRPIPDGSRDLTAHVAMDSCAEAAGGGVITSQASALAALGLSASAPAAGIAATDPVRWLDEVARAGRIAELTDPAGLGGFHWLLHWAGMEA</sequence>
<reference evidence="3 4" key="1">
    <citation type="submission" date="2024-09" db="EMBL/GenBank/DDBJ databases">
        <authorList>
            <person name="Sun Q."/>
            <person name="Mori K."/>
        </authorList>
    </citation>
    <scope>NUCLEOTIDE SEQUENCE [LARGE SCALE GENOMIC DNA]</scope>
    <source>
        <strain evidence="3 4">TBRC 7907</strain>
    </source>
</reference>
<evidence type="ECO:0000313" key="4">
    <source>
        <dbReference type="Proteomes" id="UP001589693"/>
    </source>
</evidence>
<keyword evidence="1 3" id="KW-0489">Methyltransferase</keyword>
<dbReference type="GO" id="GO:0032259">
    <property type="term" value="P:methylation"/>
    <property type="evidence" value="ECO:0007669"/>
    <property type="project" value="UniProtKB-KW"/>
</dbReference>
<evidence type="ECO:0000256" key="2">
    <source>
        <dbReference type="ARBA" id="ARBA00022679"/>
    </source>
</evidence>
<gene>
    <name evidence="3" type="ORF">ACFFQA_19825</name>
</gene>
<dbReference type="GO" id="GO:0008168">
    <property type="term" value="F:methyltransferase activity"/>
    <property type="evidence" value="ECO:0007669"/>
    <property type="project" value="UniProtKB-KW"/>
</dbReference>
<evidence type="ECO:0000313" key="3">
    <source>
        <dbReference type="EMBL" id="MFB9906192.1"/>
    </source>
</evidence>
<dbReference type="SUPFAM" id="SSF53335">
    <property type="entry name" value="S-adenosyl-L-methionine-dependent methyltransferases"/>
    <property type="match status" value="1"/>
</dbReference>
<keyword evidence="2 3" id="KW-0808">Transferase</keyword>
<dbReference type="InterPro" id="IPR029063">
    <property type="entry name" value="SAM-dependent_MTases_sf"/>
</dbReference>
<organism evidence="3 4">
    <name type="scientific">Allokutzneria oryzae</name>
    <dbReference type="NCBI Taxonomy" id="1378989"/>
    <lineage>
        <taxon>Bacteria</taxon>
        <taxon>Bacillati</taxon>
        <taxon>Actinomycetota</taxon>
        <taxon>Actinomycetes</taxon>
        <taxon>Pseudonocardiales</taxon>
        <taxon>Pseudonocardiaceae</taxon>
        <taxon>Allokutzneria</taxon>
    </lineage>
</organism>
<dbReference type="InterPro" id="IPR038375">
    <property type="entry name" value="NDUFAF7_sf"/>
</dbReference>
<proteinExistence type="predicted"/>
<dbReference type="InterPro" id="IPR003788">
    <property type="entry name" value="NDUFAF7"/>
</dbReference>
<accession>A0ABV5ZZ59</accession>
<dbReference type="Proteomes" id="UP001589693">
    <property type="component" value="Unassembled WGS sequence"/>
</dbReference>
<dbReference type="Pfam" id="PF02636">
    <property type="entry name" value="Methyltransf_28"/>
    <property type="match status" value="1"/>
</dbReference>
<dbReference type="EC" id="2.1.1.-" evidence="3"/>
<name>A0ABV5ZZ59_9PSEU</name>
<keyword evidence="4" id="KW-1185">Reference proteome</keyword>
<dbReference type="EMBL" id="JBHLZU010000018">
    <property type="protein sequence ID" value="MFB9906192.1"/>
    <property type="molecule type" value="Genomic_DNA"/>
</dbReference>
<evidence type="ECO:0000256" key="1">
    <source>
        <dbReference type="ARBA" id="ARBA00022603"/>
    </source>
</evidence>
<comment type="caution">
    <text evidence="3">The sequence shown here is derived from an EMBL/GenBank/DDBJ whole genome shotgun (WGS) entry which is preliminary data.</text>
</comment>